<name>A0ACA9JYH4_9GLOM</name>
<reference evidence="1" key="1">
    <citation type="submission" date="2021-06" db="EMBL/GenBank/DDBJ databases">
        <authorList>
            <person name="Kallberg Y."/>
            <person name="Tangrot J."/>
            <person name="Rosling A."/>
        </authorList>
    </citation>
    <scope>NUCLEOTIDE SEQUENCE</scope>
    <source>
        <strain evidence="1">IL203A</strain>
    </source>
</reference>
<gene>
    <name evidence="1" type="ORF">DHETER_LOCUS333</name>
</gene>
<proteinExistence type="predicted"/>
<accession>A0ACA9JYH4</accession>
<keyword evidence="2" id="KW-1185">Reference proteome</keyword>
<comment type="caution">
    <text evidence="1">The sequence shown here is derived from an EMBL/GenBank/DDBJ whole genome shotgun (WGS) entry which is preliminary data.</text>
</comment>
<organism evidence="1 2">
    <name type="scientific">Dentiscutata heterogama</name>
    <dbReference type="NCBI Taxonomy" id="1316150"/>
    <lineage>
        <taxon>Eukaryota</taxon>
        <taxon>Fungi</taxon>
        <taxon>Fungi incertae sedis</taxon>
        <taxon>Mucoromycota</taxon>
        <taxon>Glomeromycotina</taxon>
        <taxon>Glomeromycetes</taxon>
        <taxon>Diversisporales</taxon>
        <taxon>Gigasporaceae</taxon>
        <taxon>Dentiscutata</taxon>
    </lineage>
</organism>
<dbReference type="EMBL" id="CAJVPU010000151">
    <property type="protein sequence ID" value="CAG8442145.1"/>
    <property type="molecule type" value="Genomic_DNA"/>
</dbReference>
<dbReference type="Proteomes" id="UP000789702">
    <property type="component" value="Unassembled WGS sequence"/>
</dbReference>
<evidence type="ECO:0000313" key="2">
    <source>
        <dbReference type="Proteomes" id="UP000789702"/>
    </source>
</evidence>
<sequence length="121" mass="13585">MCTNEHEAIVALMCQFFSAHSPISSNAPIQIRGQPLHGSPAGDGTRIAPDFAVFPHKTYVLNPPVPTLGNSYARIICEIAMAQTSSNLKNKCKLWMRQSYIRSIKLYDIMNTRAMKIEYVR</sequence>
<evidence type="ECO:0000313" key="1">
    <source>
        <dbReference type="EMBL" id="CAG8442145.1"/>
    </source>
</evidence>
<protein>
    <submittedName>
        <fullName evidence="1">3061_t:CDS:1</fullName>
    </submittedName>
</protein>